<reference evidence="1 2" key="1">
    <citation type="submission" date="2019-05" db="EMBL/GenBank/DDBJ databases">
        <title>Culicoidintestinum kansasii gen. nov., sp. nov. from the gastrointestinal tract of the biting midge, Culicoides sonorensis.</title>
        <authorList>
            <person name="Neupane S."/>
            <person name="Ghosh A."/>
            <person name="Gunther S."/>
            <person name="Martin K."/>
            <person name="Zurek L."/>
        </authorList>
    </citation>
    <scope>NUCLEOTIDE SEQUENCE [LARGE SCALE GENOMIC DNA]</scope>
    <source>
        <strain evidence="1 2">CS-1</strain>
    </source>
</reference>
<dbReference type="InterPro" id="IPR036291">
    <property type="entry name" value="NAD(P)-bd_dom_sf"/>
</dbReference>
<dbReference type="InterPro" id="IPR003462">
    <property type="entry name" value="ODC_Mu_crystall"/>
</dbReference>
<dbReference type="PIRSF" id="PIRSF001439">
    <property type="entry name" value="CryM"/>
    <property type="match status" value="1"/>
</dbReference>
<sequence>MEFTFLNEETLAATLKMTAVVETIEKVYVAKSQNHSVVWDTIFYDFVPGKADMDIKSGLLESEQIFGHKTVTWFGDNAKLGLPTLTGLICVFDATTGFPVGITTAAYITGMRTGAAAAIGAKYLAEPSVASALIIGAGNQLRFQVAALLTAFPDLTNVAIYDKDRDKVIEAIADLPRQCEIMGVSCATRTFEVVTNLEAAVKANKLIITITPSKEPIIKAEWVSPGTHFSCMGADMSGKQEIDAEIFADALIYTDDLHHAAEVGEMETALKQDIIKLDDVAGEIGELITGAKKPRVKAKVTIFDATGMAIMDLATAKLAIETAKDSDVVTLQI</sequence>
<proteinExistence type="predicted"/>
<gene>
    <name evidence="1" type="ORF">FEZ08_07515</name>
</gene>
<dbReference type="EMBL" id="VBWP01000006">
    <property type="protein sequence ID" value="TLG72887.1"/>
    <property type="molecule type" value="Genomic_DNA"/>
</dbReference>
<comment type="caution">
    <text evidence="1">The sequence shown here is derived from an EMBL/GenBank/DDBJ whole genome shotgun (WGS) entry which is preliminary data.</text>
</comment>
<dbReference type="AlphaFoldDB" id="A0A5R8QAK2"/>
<dbReference type="Proteomes" id="UP000306912">
    <property type="component" value="Unassembled WGS sequence"/>
</dbReference>
<dbReference type="InParanoid" id="A0A5R8QAK2"/>
<dbReference type="PANTHER" id="PTHR13812:SF19">
    <property type="entry name" value="KETIMINE REDUCTASE MU-CRYSTALLIN"/>
    <property type="match status" value="1"/>
</dbReference>
<name>A0A5R8QAK2_9FIRM</name>
<dbReference type="PANTHER" id="PTHR13812">
    <property type="entry name" value="KETIMINE REDUCTASE MU-CRYSTALLIN"/>
    <property type="match status" value="1"/>
</dbReference>
<dbReference type="SUPFAM" id="SSF51735">
    <property type="entry name" value="NAD(P)-binding Rossmann-fold domains"/>
    <property type="match status" value="1"/>
</dbReference>
<keyword evidence="2" id="KW-1185">Reference proteome</keyword>
<evidence type="ECO:0000313" key="2">
    <source>
        <dbReference type="Proteomes" id="UP000306912"/>
    </source>
</evidence>
<dbReference type="OrthoDB" id="9792005at2"/>
<dbReference type="RefSeq" id="WP_138191113.1">
    <property type="nucleotide sequence ID" value="NZ_VBWP01000006.1"/>
</dbReference>
<protein>
    <submittedName>
        <fullName evidence="1">Ornithine cyclodeaminase family protein</fullName>
    </submittedName>
</protein>
<dbReference type="Gene3D" id="3.30.1780.10">
    <property type="entry name" value="ornithine cyclodeaminase, domain 1"/>
    <property type="match status" value="1"/>
</dbReference>
<dbReference type="Pfam" id="PF02423">
    <property type="entry name" value="OCD_Mu_crystall"/>
    <property type="match status" value="1"/>
</dbReference>
<accession>A0A5R8QAK2</accession>
<organism evidence="1 2">
    <name type="scientific">Culicoidibacter larvae</name>
    <dbReference type="NCBI Taxonomy" id="2579976"/>
    <lineage>
        <taxon>Bacteria</taxon>
        <taxon>Bacillati</taxon>
        <taxon>Bacillota</taxon>
        <taxon>Culicoidibacteria</taxon>
        <taxon>Culicoidibacterales</taxon>
        <taxon>Culicoidibacteraceae</taxon>
        <taxon>Culicoidibacter</taxon>
    </lineage>
</organism>
<dbReference type="GO" id="GO:0005737">
    <property type="term" value="C:cytoplasm"/>
    <property type="evidence" value="ECO:0007669"/>
    <property type="project" value="TreeGrafter"/>
</dbReference>
<evidence type="ECO:0000313" key="1">
    <source>
        <dbReference type="EMBL" id="TLG72887.1"/>
    </source>
</evidence>
<dbReference type="Gene3D" id="3.40.50.720">
    <property type="entry name" value="NAD(P)-binding Rossmann-like Domain"/>
    <property type="match status" value="1"/>
</dbReference>
<dbReference type="InterPro" id="IPR023401">
    <property type="entry name" value="ODC_N"/>
</dbReference>